<evidence type="ECO:0000313" key="2">
    <source>
        <dbReference type="EMBL" id="CAC5376493.1"/>
    </source>
</evidence>
<evidence type="ECO:0000256" key="1">
    <source>
        <dbReference type="SAM" id="MobiDB-lite"/>
    </source>
</evidence>
<sequence>MAKDNEKTMGQTDQHTAVESNENSVEETELPKEDHTKDTDNTEKRHQLEDPDYRLMLNYLQINSKIRRKAKWQHMDVLSFRKCFENAKEIDHNLTGDELQGLWKVCCGKFKHMTIPDKIDSRSKKSHLEGKGQVCPQNELNAITATQTWNEKLLKWRNDNVIPMTHGELIESSNKTKHDWFSVPEVIEDETLLSYNAREVSSLDNETFFSSFRDLDPRGAGVLKPSEIPKAMSVACEILTTRLNPDSNHFSFDKPVKSSRKRKIASISNLEDSAHGSQGIRQYHRKDEEKSSPT</sequence>
<dbReference type="AlphaFoldDB" id="A0A6J8AYZ3"/>
<proteinExistence type="predicted"/>
<dbReference type="Proteomes" id="UP000507470">
    <property type="component" value="Unassembled WGS sequence"/>
</dbReference>
<feature type="compositionally biased region" description="Polar residues" evidence="1">
    <location>
        <begin position="269"/>
        <end position="280"/>
    </location>
</feature>
<name>A0A6J8AYZ3_MYTCO</name>
<feature type="compositionally biased region" description="Basic and acidic residues" evidence="1">
    <location>
        <begin position="285"/>
        <end position="294"/>
    </location>
</feature>
<gene>
    <name evidence="2" type="ORF">MCOR_13129</name>
</gene>
<evidence type="ECO:0000313" key="3">
    <source>
        <dbReference type="Proteomes" id="UP000507470"/>
    </source>
</evidence>
<keyword evidence="3" id="KW-1185">Reference proteome</keyword>
<protein>
    <submittedName>
        <fullName evidence="2">Uncharacterized protein</fullName>
    </submittedName>
</protein>
<dbReference type="EMBL" id="CACVKT020002190">
    <property type="protein sequence ID" value="CAC5376493.1"/>
    <property type="molecule type" value="Genomic_DNA"/>
</dbReference>
<accession>A0A6J8AYZ3</accession>
<reference evidence="2 3" key="1">
    <citation type="submission" date="2020-06" db="EMBL/GenBank/DDBJ databases">
        <authorList>
            <person name="Li R."/>
            <person name="Bekaert M."/>
        </authorList>
    </citation>
    <scope>NUCLEOTIDE SEQUENCE [LARGE SCALE GENOMIC DNA]</scope>
    <source>
        <strain evidence="3">wild</strain>
    </source>
</reference>
<organism evidence="2 3">
    <name type="scientific">Mytilus coruscus</name>
    <name type="common">Sea mussel</name>
    <dbReference type="NCBI Taxonomy" id="42192"/>
    <lineage>
        <taxon>Eukaryota</taxon>
        <taxon>Metazoa</taxon>
        <taxon>Spiralia</taxon>
        <taxon>Lophotrochozoa</taxon>
        <taxon>Mollusca</taxon>
        <taxon>Bivalvia</taxon>
        <taxon>Autobranchia</taxon>
        <taxon>Pteriomorphia</taxon>
        <taxon>Mytilida</taxon>
        <taxon>Mytiloidea</taxon>
        <taxon>Mytilidae</taxon>
        <taxon>Mytilinae</taxon>
        <taxon>Mytilus</taxon>
    </lineage>
</organism>
<feature type="region of interest" description="Disordered" evidence="1">
    <location>
        <begin position="1"/>
        <end position="48"/>
    </location>
</feature>
<feature type="region of interest" description="Disordered" evidence="1">
    <location>
        <begin position="251"/>
        <end position="294"/>
    </location>
</feature>
<feature type="compositionally biased region" description="Basic and acidic residues" evidence="1">
    <location>
        <begin position="29"/>
        <end position="48"/>
    </location>
</feature>